<evidence type="ECO:0000256" key="9">
    <source>
        <dbReference type="ARBA" id="ARBA00023136"/>
    </source>
</evidence>
<evidence type="ECO:0008006" key="14">
    <source>
        <dbReference type="Google" id="ProtNLM"/>
    </source>
</evidence>
<evidence type="ECO:0000313" key="12">
    <source>
        <dbReference type="EMBL" id="MFC6007303.1"/>
    </source>
</evidence>
<evidence type="ECO:0000256" key="11">
    <source>
        <dbReference type="SAM" id="Phobius"/>
    </source>
</evidence>
<feature type="transmembrane region" description="Helical" evidence="11">
    <location>
        <begin position="348"/>
        <end position="368"/>
    </location>
</feature>
<evidence type="ECO:0000256" key="5">
    <source>
        <dbReference type="ARBA" id="ARBA00022679"/>
    </source>
</evidence>
<evidence type="ECO:0000256" key="2">
    <source>
        <dbReference type="ARBA" id="ARBA00004687"/>
    </source>
</evidence>
<dbReference type="PANTHER" id="PTHR12468">
    <property type="entry name" value="GPI MANNOSYLTRANSFERASE 2"/>
    <property type="match status" value="1"/>
</dbReference>
<feature type="transmembrane region" description="Helical" evidence="11">
    <location>
        <begin position="317"/>
        <end position="336"/>
    </location>
</feature>
<feature type="transmembrane region" description="Helical" evidence="11">
    <location>
        <begin position="138"/>
        <end position="165"/>
    </location>
</feature>
<feature type="transmembrane region" description="Helical" evidence="11">
    <location>
        <begin position="404"/>
        <end position="427"/>
    </location>
</feature>
<keyword evidence="8 11" id="KW-1133">Transmembrane helix</keyword>
<dbReference type="InterPro" id="IPR007315">
    <property type="entry name" value="PIG-V/Gpi18"/>
</dbReference>
<evidence type="ECO:0000256" key="3">
    <source>
        <dbReference type="ARBA" id="ARBA00022502"/>
    </source>
</evidence>
<sequence length="437" mass="47618">MTDTVPRAVQPAPASPDLRTPAPPPRPSLRTAAHERVLATWGRFLTWPSWVQVVVIYLGTRVLSAVVIELAARWGQNPAGVGVLSPHYLDMVRIWDGEWYERIARHGYPHTLPHGEVGTVDYNSWAFFPLFPMLVRGVLVTGVSFSVAATVVNLVAGTAAAVVIWRLFSQRPGHDRLAVLAVGIWCLLPSAPVLQVAYTEALAALLLSGALLLLVRRQYLWAVPVVLLLGLTRAVAATLLLVVLWHGWLRWRGRAGDPWPVWQQASWAALVVATGVSAVLWPVIVGVATGVPDAFLQTQAAWGQKPADGPFLPWLEWAWTGLGLIGVALLLGVVALSVRVLAGRHTAWLVPELRVFGVAYPVYLLAVVRPITSMWRFLLLDLPIAAALASLAARGSRDRVGSGWWWRVGAVAVLALAALSWWTAVYLTRIPWGDSPP</sequence>
<comment type="subcellular location">
    <subcellularLocation>
        <location evidence="1">Endoplasmic reticulum membrane</location>
        <topology evidence="1">Multi-pass membrane protein</topology>
    </subcellularLocation>
</comment>
<keyword evidence="4" id="KW-0328">Glycosyltransferase</keyword>
<feature type="region of interest" description="Disordered" evidence="10">
    <location>
        <begin position="1"/>
        <end position="29"/>
    </location>
</feature>
<evidence type="ECO:0000256" key="8">
    <source>
        <dbReference type="ARBA" id="ARBA00022989"/>
    </source>
</evidence>
<evidence type="ECO:0000256" key="1">
    <source>
        <dbReference type="ARBA" id="ARBA00004477"/>
    </source>
</evidence>
<organism evidence="12 13">
    <name type="scientific">Angustibacter luteus</name>
    <dbReference type="NCBI Taxonomy" id="658456"/>
    <lineage>
        <taxon>Bacteria</taxon>
        <taxon>Bacillati</taxon>
        <taxon>Actinomycetota</taxon>
        <taxon>Actinomycetes</taxon>
        <taxon>Kineosporiales</taxon>
        <taxon>Kineosporiaceae</taxon>
    </lineage>
</organism>
<feature type="transmembrane region" description="Helical" evidence="11">
    <location>
        <begin position="218"/>
        <end position="245"/>
    </location>
</feature>
<proteinExistence type="predicted"/>
<evidence type="ECO:0000256" key="6">
    <source>
        <dbReference type="ARBA" id="ARBA00022692"/>
    </source>
</evidence>
<evidence type="ECO:0000256" key="4">
    <source>
        <dbReference type="ARBA" id="ARBA00022676"/>
    </source>
</evidence>
<accession>A0ABW1JF09</accession>
<reference evidence="13" key="1">
    <citation type="journal article" date="2019" name="Int. J. Syst. Evol. Microbiol.">
        <title>The Global Catalogue of Microorganisms (GCM) 10K type strain sequencing project: providing services to taxonomists for standard genome sequencing and annotation.</title>
        <authorList>
            <consortium name="The Broad Institute Genomics Platform"/>
            <consortium name="The Broad Institute Genome Sequencing Center for Infectious Disease"/>
            <person name="Wu L."/>
            <person name="Ma J."/>
        </authorList>
    </citation>
    <scope>NUCLEOTIDE SEQUENCE [LARGE SCALE GENOMIC DNA]</scope>
    <source>
        <strain evidence="13">KACC 14249</strain>
    </source>
</reference>
<name>A0ABW1JF09_9ACTN</name>
<protein>
    <recommendedName>
        <fullName evidence="14">Integral membrane protein</fullName>
    </recommendedName>
</protein>
<keyword evidence="13" id="KW-1185">Reference proteome</keyword>
<dbReference type="RefSeq" id="WP_345716107.1">
    <property type="nucleotide sequence ID" value="NZ_BAABFP010000004.1"/>
</dbReference>
<feature type="transmembrane region" description="Helical" evidence="11">
    <location>
        <begin position="374"/>
        <end position="392"/>
    </location>
</feature>
<feature type="transmembrane region" description="Helical" evidence="11">
    <location>
        <begin position="266"/>
        <end position="288"/>
    </location>
</feature>
<keyword evidence="3" id="KW-0337">GPI-anchor biosynthesis</keyword>
<dbReference type="PANTHER" id="PTHR12468:SF2">
    <property type="entry name" value="GPI MANNOSYLTRANSFERASE 2"/>
    <property type="match status" value="1"/>
</dbReference>
<comment type="caution">
    <text evidence="12">The sequence shown here is derived from an EMBL/GenBank/DDBJ whole genome shotgun (WGS) entry which is preliminary data.</text>
</comment>
<evidence type="ECO:0000313" key="13">
    <source>
        <dbReference type="Proteomes" id="UP001596189"/>
    </source>
</evidence>
<evidence type="ECO:0000256" key="10">
    <source>
        <dbReference type="SAM" id="MobiDB-lite"/>
    </source>
</evidence>
<dbReference type="EMBL" id="JBHSRD010000003">
    <property type="protein sequence ID" value="MFC6007303.1"/>
    <property type="molecule type" value="Genomic_DNA"/>
</dbReference>
<comment type="pathway">
    <text evidence="2">Glycolipid biosynthesis; glycosylphosphatidylinositol-anchor biosynthesis.</text>
</comment>
<keyword evidence="9 11" id="KW-0472">Membrane</keyword>
<keyword evidence="6 11" id="KW-0812">Transmembrane</keyword>
<keyword evidence="5" id="KW-0808">Transferase</keyword>
<feature type="transmembrane region" description="Helical" evidence="11">
    <location>
        <begin position="177"/>
        <end position="198"/>
    </location>
</feature>
<dbReference type="Proteomes" id="UP001596189">
    <property type="component" value="Unassembled WGS sequence"/>
</dbReference>
<keyword evidence="7" id="KW-0256">Endoplasmic reticulum</keyword>
<gene>
    <name evidence="12" type="ORF">ACFQDO_09200</name>
</gene>
<evidence type="ECO:0000256" key="7">
    <source>
        <dbReference type="ARBA" id="ARBA00022824"/>
    </source>
</evidence>